<protein>
    <submittedName>
        <fullName evidence="1">Uncharacterized protein</fullName>
    </submittedName>
</protein>
<evidence type="ECO:0000313" key="1">
    <source>
        <dbReference type="EMBL" id="KWX14015.1"/>
    </source>
</evidence>
<dbReference type="VEuPathDB" id="GiardiaDB:QR46_1991"/>
<comment type="caution">
    <text evidence="1">The sequence shown here is derived from an EMBL/GenBank/DDBJ whole genome shotgun (WGS) entry which is preliminary data.</text>
</comment>
<proteinExistence type="predicted"/>
<organism evidence="1 2">
    <name type="scientific">Giardia duodenalis assemblage B</name>
    <dbReference type="NCBI Taxonomy" id="1394984"/>
    <lineage>
        <taxon>Eukaryota</taxon>
        <taxon>Metamonada</taxon>
        <taxon>Diplomonadida</taxon>
        <taxon>Hexamitidae</taxon>
        <taxon>Giardiinae</taxon>
        <taxon>Giardia</taxon>
    </lineage>
</organism>
<dbReference type="InterPro" id="IPR027408">
    <property type="entry name" value="PNPase/RNase_PH_dom_sf"/>
</dbReference>
<dbReference type="OrthoDB" id="10251198at2759"/>
<dbReference type="EMBL" id="JXTI01000047">
    <property type="protein sequence ID" value="KWX14015.1"/>
    <property type="molecule type" value="Genomic_DNA"/>
</dbReference>
<dbReference type="Proteomes" id="UP000070089">
    <property type="component" value="Unassembled WGS sequence"/>
</dbReference>
<accession>A0A132NVC4</accession>
<dbReference type="Gene3D" id="3.30.230.70">
    <property type="entry name" value="GHMP Kinase, N-terminal domain"/>
    <property type="match status" value="1"/>
</dbReference>
<reference evidence="1 2" key="1">
    <citation type="journal article" date="2015" name="Mol. Biochem. Parasitol.">
        <title>Identification of polymorphic genes for use in assemblage B genotyping assays through comparative genomics of multiple assemblage B Giardia duodenalis isolates.</title>
        <authorList>
            <person name="Wielinga C."/>
            <person name="Thompson R.C."/>
            <person name="Monis P."/>
            <person name="Ryan U."/>
        </authorList>
    </citation>
    <scope>NUCLEOTIDE SEQUENCE [LARGE SCALE GENOMIC DNA]</scope>
    <source>
        <strain evidence="1 2">BAH15c1</strain>
    </source>
</reference>
<gene>
    <name evidence="1" type="ORF">QR46_1991</name>
</gene>
<evidence type="ECO:0000313" key="2">
    <source>
        <dbReference type="Proteomes" id="UP000070089"/>
    </source>
</evidence>
<name>A0A132NVC4_GIAIN</name>
<sequence>MLHRYWWGGHIHLLPVDHIAKRLKEGSCLIHKLKMHVEVKVSQPVPASLQSPLNIQIRPAPNLGLAVEQVAEIQSFLESSLPPCIAMEELRGFQIAITVYIMLVDGVSAGTSAALLGDVLRALEQAGVSVIGVPVARPLWGRFTALTLPDTDLVVSIQRGE</sequence>
<dbReference type="AlphaFoldDB" id="A0A132NVC4"/>